<accession>A0A1L0B834</accession>
<dbReference type="GO" id="GO:0005657">
    <property type="term" value="C:replication fork"/>
    <property type="evidence" value="ECO:0007669"/>
    <property type="project" value="TreeGrafter"/>
</dbReference>
<dbReference type="PANTHER" id="PTHR46487:SF1">
    <property type="entry name" value="DNA REPAIR PROTEIN XRCC3"/>
    <property type="match status" value="1"/>
</dbReference>
<reference evidence="2" key="1">
    <citation type="submission" date="2016-11" db="EMBL/GenBank/DDBJ databases">
        <authorList>
            <person name="Guldener U."/>
        </authorList>
    </citation>
    <scope>NUCLEOTIDE SEQUENCE [LARGE SCALE GENOMIC DNA]</scope>
</reference>
<dbReference type="GO" id="GO:0090656">
    <property type="term" value="P:t-circle formation"/>
    <property type="evidence" value="ECO:0007669"/>
    <property type="project" value="TreeGrafter"/>
</dbReference>
<dbReference type="SUPFAM" id="SSF52540">
    <property type="entry name" value="P-loop containing nucleoside triphosphate hydrolases"/>
    <property type="match status" value="1"/>
</dbReference>
<dbReference type="AlphaFoldDB" id="A0A1L0B834"/>
<dbReference type="GO" id="GO:0000722">
    <property type="term" value="P:telomere maintenance via recombination"/>
    <property type="evidence" value="ECO:0007669"/>
    <property type="project" value="TreeGrafter"/>
</dbReference>
<dbReference type="GO" id="GO:0045003">
    <property type="term" value="P:double-strand break repair via synthesis-dependent strand annealing"/>
    <property type="evidence" value="ECO:0007669"/>
    <property type="project" value="TreeGrafter"/>
</dbReference>
<keyword evidence="2" id="KW-1185">Reference proteome</keyword>
<proteinExistence type="predicted"/>
<dbReference type="PANTHER" id="PTHR46487">
    <property type="entry name" value="DNA REPAIR PROTEIN XRCC3"/>
    <property type="match status" value="1"/>
</dbReference>
<dbReference type="GO" id="GO:0033065">
    <property type="term" value="C:Rad51C-XRCC3 complex"/>
    <property type="evidence" value="ECO:0007669"/>
    <property type="project" value="TreeGrafter"/>
</dbReference>
<organism evidence="1 2">
    <name type="scientific">Hanseniaspora guilliermondii</name>
    <dbReference type="NCBI Taxonomy" id="56406"/>
    <lineage>
        <taxon>Eukaryota</taxon>
        <taxon>Fungi</taxon>
        <taxon>Dikarya</taxon>
        <taxon>Ascomycota</taxon>
        <taxon>Saccharomycotina</taxon>
        <taxon>Saccharomycetes</taxon>
        <taxon>Saccharomycodales</taxon>
        <taxon>Saccharomycodaceae</taxon>
        <taxon>Hanseniaspora</taxon>
    </lineage>
</organism>
<gene>
    <name evidence="1" type="ORF">HGUI_03459</name>
</gene>
<evidence type="ECO:0000313" key="1">
    <source>
        <dbReference type="EMBL" id="SGZ41259.1"/>
    </source>
</evidence>
<dbReference type="Gene3D" id="3.40.50.300">
    <property type="entry name" value="P-loop containing nucleotide triphosphate hydrolases"/>
    <property type="match status" value="1"/>
</dbReference>
<evidence type="ECO:0000313" key="2">
    <source>
        <dbReference type="Proteomes" id="UP000183365"/>
    </source>
</evidence>
<sequence length="354" mass="41278">MSLDKLTNSTSKFLSFESFSYSLENSQANRNMAIEYIADTFERNQDHSEHTLTVNDKELNSMLSDYTTGGLLYSYPYILEIFGKSSIGKTQIMIQLLLSTLLANNIPSAKALYLSTEDSVKIIYRRFIQMFKLEFSSLNDDEEEMLLNRINFLYSSNLINFVHYNLETILKNNHGIRYFFIDSISNDLRHISDNNIKNELFRKLTELSFKYKFMIIVTNQVFTYINENDDTINSKLAKSSKIDEMRYGTQLIDCTTYENQIRHIANPLFHNRESLGRNNDTYETSHGFELPTLGYLFNNFVNTRLVLFNMGRSGERFIRVMYSDSFCNSGFIGDTGVQLKYTLEKNALVKFERE</sequence>
<name>A0A1L0B834_9ASCO</name>
<dbReference type="OrthoDB" id="1861185at2759"/>
<dbReference type="InterPro" id="IPR027417">
    <property type="entry name" value="P-loop_NTPase"/>
</dbReference>
<dbReference type="GO" id="GO:0071140">
    <property type="term" value="P:resolution of mitotic recombination intermediates"/>
    <property type="evidence" value="ECO:0007669"/>
    <property type="project" value="TreeGrafter"/>
</dbReference>
<protein>
    <submittedName>
        <fullName evidence="1">Uncharacterized protein</fullName>
    </submittedName>
</protein>
<dbReference type="VEuPathDB" id="FungiDB:HGUI_03459"/>
<dbReference type="Proteomes" id="UP000183365">
    <property type="component" value="Unassembled WGS sequence"/>
</dbReference>
<dbReference type="EMBL" id="FQNF01000089">
    <property type="protein sequence ID" value="SGZ41259.1"/>
    <property type="molecule type" value="Genomic_DNA"/>
</dbReference>
<dbReference type="GO" id="GO:0000400">
    <property type="term" value="F:four-way junction DNA binding"/>
    <property type="evidence" value="ECO:0007669"/>
    <property type="project" value="TreeGrafter"/>
</dbReference>